<feature type="signal peptide" evidence="1">
    <location>
        <begin position="1"/>
        <end position="20"/>
    </location>
</feature>
<reference evidence="2 3" key="1">
    <citation type="submission" date="2022-12" db="EMBL/GenBank/DDBJ databases">
        <title>Chromosome-scale assembly of the Ensete ventricosum genome.</title>
        <authorList>
            <person name="Dussert Y."/>
            <person name="Stocks J."/>
            <person name="Wendawek A."/>
            <person name="Woldeyes F."/>
            <person name="Nichols R.A."/>
            <person name="Borrell J.S."/>
        </authorList>
    </citation>
    <scope>NUCLEOTIDE SEQUENCE [LARGE SCALE GENOMIC DNA]</scope>
    <source>
        <strain evidence="3">cv. Maze</strain>
        <tissue evidence="2">Seeds</tissue>
    </source>
</reference>
<evidence type="ECO:0000256" key="1">
    <source>
        <dbReference type="SAM" id="SignalP"/>
    </source>
</evidence>
<comment type="caution">
    <text evidence="2">The sequence shown here is derived from an EMBL/GenBank/DDBJ whole genome shotgun (WGS) entry which is preliminary data.</text>
</comment>
<evidence type="ECO:0000313" key="3">
    <source>
        <dbReference type="Proteomes" id="UP001222027"/>
    </source>
</evidence>
<proteinExistence type="predicted"/>
<dbReference type="AlphaFoldDB" id="A0AAV8PIK2"/>
<feature type="chain" id="PRO_5043417738" description="Wall-associated receptor kinase galacturonan-binding domain-containing protein" evidence="1">
    <location>
        <begin position="21"/>
        <end position="106"/>
    </location>
</feature>
<keyword evidence="1" id="KW-0732">Signal</keyword>
<protein>
    <recommendedName>
        <fullName evidence="4">Wall-associated receptor kinase galacturonan-binding domain-containing protein</fullName>
    </recommendedName>
</protein>
<dbReference type="Proteomes" id="UP001222027">
    <property type="component" value="Unassembled WGS sequence"/>
</dbReference>
<sequence length="106" mass="11451">MRRPYFFLLCASVLLADVLPWDVSGAARSACNDTEGRGCRVVEEEEGVEFELDSEINRRLLAGGTPIVKDALNPNRPVCLKSGCNGKSPYTGGGRECGHGSYRCGK</sequence>
<accession>A0AAV8PIK2</accession>
<keyword evidence="3" id="KW-1185">Reference proteome</keyword>
<dbReference type="EMBL" id="JAQQAF010000009">
    <property type="protein sequence ID" value="KAJ8458094.1"/>
    <property type="molecule type" value="Genomic_DNA"/>
</dbReference>
<name>A0AAV8PIK2_ENSVE</name>
<gene>
    <name evidence="2" type="ORF">OPV22_031020</name>
</gene>
<evidence type="ECO:0000313" key="2">
    <source>
        <dbReference type="EMBL" id="KAJ8458094.1"/>
    </source>
</evidence>
<organism evidence="2 3">
    <name type="scientific">Ensete ventricosum</name>
    <name type="common">Abyssinian banana</name>
    <name type="synonym">Musa ensete</name>
    <dbReference type="NCBI Taxonomy" id="4639"/>
    <lineage>
        <taxon>Eukaryota</taxon>
        <taxon>Viridiplantae</taxon>
        <taxon>Streptophyta</taxon>
        <taxon>Embryophyta</taxon>
        <taxon>Tracheophyta</taxon>
        <taxon>Spermatophyta</taxon>
        <taxon>Magnoliopsida</taxon>
        <taxon>Liliopsida</taxon>
        <taxon>Zingiberales</taxon>
        <taxon>Musaceae</taxon>
        <taxon>Ensete</taxon>
    </lineage>
</organism>
<evidence type="ECO:0008006" key="4">
    <source>
        <dbReference type="Google" id="ProtNLM"/>
    </source>
</evidence>